<gene>
    <name evidence="1" type="ORF">HA052_16480</name>
</gene>
<reference evidence="1 2" key="1">
    <citation type="submission" date="2020-03" db="EMBL/GenBank/DDBJ databases">
        <title>Draft genome sequence of environmentally isolated cultures.</title>
        <authorList>
            <person name="Wilson H.S."/>
            <person name="De Leon M.E."/>
        </authorList>
    </citation>
    <scope>NUCLEOTIDE SEQUENCE [LARGE SCALE GENOMIC DNA]</scope>
    <source>
        <strain evidence="1 2">HSC-31F16</strain>
    </source>
</reference>
<sequence length="130" mass="13521">MAKWLGNQGAIRQSQACSGLSALPESMPIRLSLLLLLTCLLLLAQAGWSMGGRVAASAPCVWMADDGAACHTQPASAAQAAACCQLPAVPWPAAPSLPLQAIRPVLQAKTEIVWSGFIPAPPERPPQSVE</sequence>
<evidence type="ECO:0000313" key="1">
    <source>
        <dbReference type="EMBL" id="NHR06786.1"/>
    </source>
</evidence>
<name>A0ABX0LAZ8_9NEIS</name>
<dbReference type="EMBL" id="JAAOMA010000023">
    <property type="protein sequence ID" value="NHR06786.1"/>
    <property type="molecule type" value="Genomic_DNA"/>
</dbReference>
<keyword evidence="2" id="KW-1185">Reference proteome</keyword>
<protein>
    <recommendedName>
        <fullName evidence="3">DUF2946 domain-containing protein</fullName>
    </recommendedName>
</protein>
<evidence type="ECO:0008006" key="3">
    <source>
        <dbReference type="Google" id="ProtNLM"/>
    </source>
</evidence>
<dbReference type="Proteomes" id="UP001515641">
    <property type="component" value="Unassembled WGS sequence"/>
</dbReference>
<proteinExistence type="predicted"/>
<comment type="caution">
    <text evidence="1">The sequence shown here is derived from an EMBL/GenBank/DDBJ whole genome shotgun (WGS) entry which is preliminary data.</text>
</comment>
<dbReference type="RefSeq" id="WP_166452706.1">
    <property type="nucleotide sequence ID" value="NZ_JAAOMA010000023.1"/>
</dbReference>
<organism evidence="1 2">
    <name type="scientific">Chromobacterium fluminis</name>
    <dbReference type="NCBI Taxonomy" id="3044269"/>
    <lineage>
        <taxon>Bacteria</taxon>
        <taxon>Pseudomonadati</taxon>
        <taxon>Pseudomonadota</taxon>
        <taxon>Betaproteobacteria</taxon>
        <taxon>Neisseriales</taxon>
        <taxon>Chromobacteriaceae</taxon>
        <taxon>Chromobacterium</taxon>
    </lineage>
</organism>
<evidence type="ECO:0000313" key="2">
    <source>
        <dbReference type="Proteomes" id="UP001515641"/>
    </source>
</evidence>
<accession>A0ABX0LAZ8</accession>